<proteinExistence type="predicted"/>
<dbReference type="OrthoDB" id="441812at2759"/>
<dbReference type="Gene3D" id="3.90.1410.10">
    <property type="entry name" value="set domain protein methyltransferase, domain 1"/>
    <property type="match status" value="1"/>
</dbReference>
<dbReference type="AlphaFoldDB" id="A0A5C3N5D8"/>
<dbReference type="InterPro" id="IPR001214">
    <property type="entry name" value="SET_dom"/>
</dbReference>
<evidence type="ECO:0000256" key="1">
    <source>
        <dbReference type="SAM" id="MobiDB-lite"/>
    </source>
</evidence>
<dbReference type="STRING" id="5364.A0A5C3N5D8"/>
<dbReference type="InterPro" id="IPR046341">
    <property type="entry name" value="SET_dom_sf"/>
</dbReference>
<organism evidence="3 4">
    <name type="scientific">Heliocybe sulcata</name>
    <dbReference type="NCBI Taxonomy" id="5364"/>
    <lineage>
        <taxon>Eukaryota</taxon>
        <taxon>Fungi</taxon>
        <taxon>Dikarya</taxon>
        <taxon>Basidiomycota</taxon>
        <taxon>Agaricomycotina</taxon>
        <taxon>Agaricomycetes</taxon>
        <taxon>Gloeophyllales</taxon>
        <taxon>Gloeophyllaceae</taxon>
        <taxon>Heliocybe</taxon>
    </lineage>
</organism>
<feature type="region of interest" description="Disordered" evidence="1">
    <location>
        <begin position="223"/>
        <end position="271"/>
    </location>
</feature>
<dbReference type="InterPro" id="IPR050600">
    <property type="entry name" value="SETD3_SETD6_MTase"/>
</dbReference>
<dbReference type="PANTHER" id="PTHR13271:SF34">
    <property type="entry name" value="N-LYSINE METHYLTRANSFERASE SETD6"/>
    <property type="match status" value="1"/>
</dbReference>
<evidence type="ECO:0000313" key="3">
    <source>
        <dbReference type="EMBL" id="TFK51686.1"/>
    </source>
</evidence>
<protein>
    <submittedName>
        <fullName evidence="3">SET domain-containing protein</fullName>
    </submittedName>
</protein>
<evidence type="ECO:0000313" key="4">
    <source>
        <dbReference type="Proteomes" id="UP000305948"/>
    </source>
</evidence>
<dbReference type="GO" id="GO:0005634">
    <property type="term" value="C:nucleus"/>
    <property type="evidence" value="ECO:0007669"/>
    <property type="project" value="TreeGrafter"/>
</dbReference>
<dbReference type="CDD" id="cd10527">
    <property type="entry name" value="SET_LSMT"/>
    <property type="match status" value="1"/>
</dbReference>
<dbReference type="SUPFAM" id="SSF82199">
    <property type="entry name" value="SET domain"/>
    <property type="match status" value="2"/>
</dbReference>
<accession>A0A5C3N5D8</accession>
<feature type="compositionally biased region" description="Basic and acidic residues" evidence="1">
    <location>
        <begin position="243"/>
        <end position="267"/>
    </location>
</feature>
<dbReference type="PROSITE" id="PS50280">
    <property type="entry name" value="SET"/>
    <property type="match status" value="1"/>
</dbReference>
<sequence>MGTASQKIAKLMKWCSEQEIEVDPRLEITTTPTGIGVRAKRDYLAFPLTLVKIPKTAVLSTRTCSLSRILGDRSDWHGYLLSLPDAVDLALFWGTDQSHLLFDPQDASDGDQARVWLVGTEVENELRNNESGEDILGDIDDYYDTIVQPLMDRMGLLSSAADYYRAYALVSSRAFLVDAYHGLSMVPIADVFDHTNENHVHLESDFDVCVSCGALSECPHDNESDELLMDGSSSSPLATTKAIRSDDEPRARAKSPESNLPKEKDNTCDMVSNRPITADTEVFNTYGERLSNASLLVRYGFMIDGNEWDAVHWTTEDLTSSESSLCEGIDLAALLANAPHLPGDTWTGSSLVYYHSVDDGAQQDSRTDRSALCLNSDGKISDRLWTLCALIVLHRRGSKSLGADAEFTQLAVTQLELEAEMLNESDADEVVSDGASSAEIDPECRTRTPGDPLAPCAGRDASHLARKQLWDASHRDEEPVFDIARLVQHICRFRMNKMLRSQDMSSRGVAEVLDDVPEGMHRTRMAMMQVINEKSLLETCVSLWNELIP</sequence>
<evidence type="ECO:0000259" key="2">
    <source>
        <dbReference type="PROSITE" id="PS50280"/>
    </source>
</evidence>
<dbReference type="GO" id="GO:0016279">
    <property type="term" value="F:protein-lysine N-methyltransferase activity"/>
    <property type="evidence" value="ECO:0007669"/>
    <property type="project" value="TreeGrafter"/>
</dbReference>
<name>A0A5C3N5D8_9AGAM</name>
<dbReference type="EMBL" id="ML213510">
    <property type="protein sequence ID" value="TFK51686.1"/>
    <property type="molecule type" value="Genomic_DNA"/>
</dbReference>
<keyword evidence="4" id="KW-1185">Reference proteome</keyword>
<feature type="domain" description="SET" evidence="2">
    <location>
        <begin position="24"/>
        <end position="287"/>
    </location>
</feature>
<dbReference type="PANTHER" id="PTHR13271">
    <property type="entry name" value="UNCHARACTERIZED PUTATIVE METHYLTRANSFERASE"/>
    <property type="match status" value="1"/>
</dbReference>
<dbReference type="Proteomes" id="UP000305948">
    <property type="component" value="Unassembled WGS sequence"/>
</dbReference>
<feature type="region of interest" description="Disordered" evidence="1">
    <location>
        <begin position="428"/>
        <end position="453"/>
    </location>
</feature>
<reference evidence="3 4" key="1">
    <citation type="journal article" date="2019" name="Nat. Ecol. Evol.">
        <title>Megaphylogeny resolves global patterns of mushroom evolution.</title>
        <authorList>
            <person name="Varga T."/>
            <person name="Krizsan K."/>
            <person name="Foldi C."/>
            <person name="Dima B."/>
            <person name="Sanchez-Garcia M."/>
            <person name="Sanchez-Ramirez S."/>
            <person name="Szollosi G.J."/>
            <person name="Szarkandi J.G."/>
            <person name="Papp V."/>
            <person name="Albert L."/>
            <person name="Andreopoulos W."/>
            <person name="Angelini C."/>
            <person name="Antonin V."/>
            <person name="Barry K.W."/>
            <person name="Bougher N.L."/>
            <person name="Buchanan P."/>
            <person name="Buyck B."/>
            <person name="Bense V."/>
            <person name="Catcheside P."/>
            <person name="Chovatia M."/>
            <person name="Cooper J."/>
            <person name="Damon W."/>
            <person name="Desjardin D."/>
            <person name="Finy P."/>
            <person name="Geml J."/>
            <person name="Haridas S."/>
            <person name="Hughes K."/>
            <person name="Justo A."/>
            <person name="Karasinski D."/>
            <person name="Kautmanova I."/>
            <person name="Kiss B."/>
            <person name="Kocsube S."/>
            <person name="Kotiranta H."/>
            <person name="LaButti K.M."/>
            <person name="Lechner B.E."/>
            <person name="Liimatainen K."/>
            <person name="Lipzen A."/>
            <person name="Lukacs Z."/>
            <person name="Mihaltcheva S."/>
            <person name="Morgado L.N."/>
            <person name="Niskanen T."/>
            <person name="Noordeloos M.E."/>
            <person name="Ohm R.A."/>
            <person name="Ortiz-Santana B."/>
            <person name="Ovrebo C."/>
            <person name="Racz N."/>
            <person name="Riley R."/>
            <person name="Savchenko A."/>
            <person name="Shiryaev A."/>
            <person name="Soop K."/>
            <person name="Spirin V."/>
            <person name="Szebenyi C."/>
            <person name="Tomsovsky M."/>
            <person name="Tulloss R.E."/>
            <person name="Uehling J."/>
            <person name="Grigoriev I.V."/>
            <person name="Vagvolgyi C."/>
            <person name="Papp T."/>
            <person name="Martin F.M."/>
            <person name="Miettinen O."/>
            <person name="Hibbett D.S."/>
            <person name="Nagy L.G."/>
        </authorList>
    </citation>
    <scope>NUCLEOTIDE SEQUENCE [LARGE SCALE GENOMIC DNA]</scope>
    <source>
        <strain evidence="3 4">OMC1185</strain>
    </source>
</reference>
<gene>
    <name evidence="3" type="ORF">OE88DRAFT_1454479</name>
</gene>